<evidence type="ECO:0000313" key="7">
    <source>
        <dbReference type="Proteomes" id="UP000544107"/>
    </source>
</evidence>
<reference evidence="5 6" key="1">
    <citation type="submission" date="2016-09" db="EMBL/GenBank/DDBJ databases">
        <title>Rhizobium oryziradicis sp. nov., isolated from the root of rice.</title>
        <authorList>
            <person name="Zhao J."/>
            <person name="Zhang X."/>
        </authorList>
    </citation>
    <scope>NUCLEOTIDE SEQUENCE [LARGE SCALE GENOMIC DNA]</scope>
    <source>
        <strain evidence="5 6">14971</strain>
    </source>
</reference>
<dbReference type="InterPro" id="IPR000182">
    <property type="entry name" value="GNAT_dom"/>
</dbReference>
<dbReference type="AlphaFoldDB" id="A0A1Q9A465"/>
<sequence>MEKLEVFDDISEENEAFIDRVLSDYHDEMLGGPANLQKLFVPLHDAEGKLEGGLFGRTGRQWLFIAMLFVPEHRRGHGLAGQLLAAAEEEARRRGCKAVYLDTINPAARRVYQRHGYAVVGSLEEFVEGYSVTWMRKDLP</sequence>
<dbReference type="Proteomes" id="UP000544107">
    <property type="component" value="Unassembled WGS sequence"/>
</dbReference>
<accession>A0A1Q9A465</accession>
<dbReference type="Pfam" id="PF00583">
    <property type="entry name" value="Acetyltransf_1"/>
    <property type="match status" value="1"/>
</dbReference>
<proteinExistence type="predicted"/>
<dbReference type="PANTHER" id="PTHR43420:SF52">
    <property type="entry name" value="N-ACETYLTRANSFERASE YODP"/>
    <property type="match status" value="1"/>
</dbReference>
<dbReference type="InterPro" id="IPR016181">
    <property type="entry name" value="Acyl_CoA_acyltransferase"/>
</dbReference>
<dbReference type="OrthoDB" id="9787920at2"/>
<organism evidence="5 6">
    <name type="scientific">Allorhizobium taibaishanense</name>
    <dbReference type="NCBI Taxonomy" id="887144"/>
    <lineage>
        <taxon>Bacteria</taxon>
        <taxon>Pseudomonadati</taxon>
        <taxon>Pseudomonadota</taxon>
        <taxon>Alphaproteobacteria</taxon>
        <taxon>Hyphomicrobiales</taxon>
        <taxon>Rhizobiaceae</taxon>
        <taxon>Rhizobium/Agrobacterium group</taxon>
        <taxon>Allorhizobium</taxon>
    </lineage>
</organism>
<evidence type="ECO:0000313" key="4">
    <source>
        <dbReference type="EMBL" id="MBB4006355.1"/>
    </source>
</evidence>
<feature type="domain" description="N-acetyltransferase" evidence="3">
    <location>
        <begin position="1"/>
        <end position="140"/>
    </location>
</feature>
<dbReference type="Gene3D" id="3.40.630.30">
    <property type="match status" value="1"/>
</dbReference>
<evidence type="ECO:0000313" key="6">
    <source>
        <dbReference type="Proteomes" id="UP000185598"/>
    </source>
</evidence>
<name>A0A1Q9A465_9HYPH</name>
<dbReference type="InterPro" id="IPR050680">
    <property type="entry name" value="YpeA/RimI_acetyltransf"/>
</dbReference>
<evidence type="ECO:0000259" key="3">
    <source>
        <dbReference type="PROSITE" id="PS51186"/>
    </source>
</evidence>
<dbReference type="PROSITE" id="PS51186">
    <property type="entry name" value="GNAT"/>
    <property type="match status" value="1"/>
</dbReference>
<evidence type="ECO:0000313" key="5">
    <source>
        <dbReference type="EMBL" id="OLP49308.1"/>
    </source>
</evidence>
<dbReference type="EMBL" id="MKIN01000022">
    <property type="protein sequence ID" value="OLP49308.1"/>
    <property type="molecule type" value="Genomic_DNA"/>
</dbReference>
<dbReference type="GO" id="GO:0016747">
    <property type="term" value="F:acyltransferase activity, transferring groups other than amino-acyl groups"/>
    <property type="evidence" value="ECO:0007669"/>
    <property type="project" value="InterPro"/>
</dbReference>
<dbReference type="SUPFAM" id="SSF55729">
    <property type="entry name" value="Acyl-CoA N-acyltransferases (Nat)"/>
    <property type="match status" value="1"/>
</dbReference>
<comment type="caution">
    <text evidence="5">The sequence shown here is derived from an EMBL/GenBank/DDBJ whole genome shotgun (WGS) entry which is preliminary data.</text>
</comment>
<dbReference type="PANTHER" id="PTHR43420">
    <property type="entry name" value="ACETYLTRANSFERASE"/>
    <property type="match status" value="1"/>
</dbReference>
<dbReference type="STRING" id="887144.BJF91_19840"/>
<keyword evidence="6" id="KW-1185">Reference proteome</keyword>
<dbReference type="Proteomes" id="UP000185598">
    <property type="component" value="Unassembled WGS sequence"/>
</dbReference>
<reference evidence="4 7" key="2">
    <citation type="submission" date="2020-08" db="EMBL/GenBank/DDBJ databases">
        <title>Genomic Encyclopedia of Type Strains, Phase IV (KMG-IV): sequencing the most valuable type-strain genomes for metagenomic binning, comparative biology and taxonomic classification.</title>
        <authorList>
            <person name="Goeker M."/>
        </authorList>
    </citation>
    <scope>NUCLEOTIDE SEQUENCE [LARGE SCALE GENOMIC DNA]</scope>
    <source>
        <strain evidence="4 7">DSM 100021</strain>
    </source>
</reference>
<protein>
    <submittedName>
        <fullName evidence="5">GNAT family N-acetyltransferase</fullName>
    </submittedName>
    <submittedName>
        <fullName evidence="4">GNAT superfamily N-acetyltransferase</fullName>
    </submittedName>
</protein>
<keyword evidence="1 5" id="KW-0808">Transferase</keyword>
<keyword evidence="2" id="KW-0012">Acyltransferase</keyword>
<dbReference type="RefSeq" id="WP_075615097.1">
    <property type="nucleotide sequence ID" value="NZ_JACIED010000001.1"/>
</dbReference>
<gene>
    <name evidence="5" type="ORF">BJF91_19840</name>
    <name evidence="4" type="ORF">GGQ71_000591</name>
</gene>
<evidence type="ECO:0000256" key="1">
    <source>
        <dbReference type="ARBA" id="ARBA00022679"/>
    </source>
</evidence>
<evidence type="ECO:0000256" key="2">
    <source>
        <dbReference type="ARBA" id="ARBA00023315"/>
    </source>
</evidence>
<dbReference type="EMBL" id="JACIED010000001">
    <property type="protein sequence ID" value="MBB4006355.1"/>
    <property type="molecule type" value="Genomic_DNA"/>
</dbReference>